<dbReference type="Pfam" id="PF00534">
    <property type="entry name" value="Glycos_transf_1"/>
    <property type="match status" value="1"/>
</dbReference>
<dbReference type="GO" id="GO:0016757">
    <property type="term" value="F:glycosyltransferase activity"/>
    <property type="evidence" value="ECO:0007669"/>
    <property type="project" value="InterPro"/>
</dbReference>
<sequence length="376" mass="42061">MKLIFDVYPLLNTHYTGIPQTTWHLARQFLVRKVDCLYTFGYRVLCAEEINHLVQCRSGRNWRSIFVEQPGLQSQRFLTASDLKERIYFSPHVMSCLTARGLGNARFVHDISSVTMPQFHHNDTVMIDNRNLPVDLKLCDSIFTVSESSKAELIRYLGVPESKITVAYPGVEWMSNQVELASKVLFEKPYVLVLATREPRKNLKLVLKYLVKNKAKIIAGELNYVFAGPSGWGSSEMEEGMSHALNELQASGKLLFAGFVPEELKLTLIQDAAYMIFPAFFEGFGSPVAEALSLGTPVACSFGGSLPEVGGDAAYYFSPDSLLSMTDAIASLEIDLKIDRRAVRLKASKQGEKFSWQTFTDTVLENLGALYARNAK</sequence>
<reference evidence="3 4" key="1">
    <citation type="journal article" date="2018" name="Aquat. Microb. Ecol.">
        <title>Gammaproteobacterial methanotrophs dominate.</title>
        <authorList>
            <person name="Rissanen A.J."/>
            <person name="Saarenheimo J."/>
            <person name="Tiirola M."/>
            <person name="Peura S."/>
            <person name="Aalto S.L."/>
            <person name="Karvinen A."/>
            <person name="Nykanen H."/>
        </authorList>
    </citation>
    <scope>NUCLEOTIDE SEQUENCE [LARGE SCALE GENOMIC DNA]</scope>
    <source>
        <strain evidence="3">AMbin10</strain>
    </source>
</reference>
<protein>
    <recommendedName>
        <fullName evidence="2">Glycosyl transferase family 1 domain-containing protein</fullName>
    </recommendedName>
</protein>
<dbReference type="Proteomes" id="UP000249396">
    <property type="component" value="Unassembled WGS sequence"/>
</dbReference>
<keyword evidence="1" id="KW-0808">Transferase</keyword>
<accession>A0A2W4T8D1</accession>
<organism evidence="3 4">
    <name type="scientific">Candidatus Methylumidiphilus alinenensis</name>
    <dbReference type="NCBI Taxonomy" id="2202197"/>
    <lineage>
        <taxon>Bacteria</taxon>
        <taxon>Pseudomonadati</taxon>
        <taxon>Pseudomonadota</taxon>
        <taxon>Gammaproteobacteria</taxon>
        <taxon>Methylococcales</taxon>
        <taxon>Candidatus Methylumidiphilus</taxon>
    </lineage>
</organism>
<dbReference type="SUPFAM" id="SSF53756">
    <property type="entry name" value="UDP-Glycosyltransferase/glycogen phosphorylase"/>
    <property type="match status" value="1"/>
</dbReference>
<dbReference type="AlphaFoldDB" id="A0A2W4T8D1"/>
<dbReference type="PANTHER" id="PTHR46401">
    <property type="entry name" value="GLYCOSYLTRANSFERASE WBBK-RELATED"/>
    <property type="match status" value="1"/>
</dbReference>
<dbReference type="CDD" id="cd03809">
    <property type="entry name" value="GT4_MtfB-like"/>
    <property type="match status" value="1"/>
</dbReference>
<dbReference type="Gene3D" id="3.40.50.2000">
    <property type="entry name" value="Glycogen Phosphorylase B"/>
    <property type="match status" value="2"/>
</dbReference>
<evidence type="ECO:0000259" key="2">
    <source>
        <dbReference type="Pfam" id="PF00534"/>
    </source>
</evidence>
<evidence type="ECO:0000313" key="3">
    <source>
        <dbReference type="EMBL" id="PZN83520.1"/>
    </source>
</evidence>
<evidence type="ECO:0000256" key="1">
    <source>
        <dbReference type="ARBA" id="ARBA00022679"/>
    </source>
</evidence>
<comment type="caution">
    <text evidence="3">The sequence shown here is derived from an EMBL/GenBank/DDBJ whole genome shotgun (WGS) entry which is preliminary data.</text>
</comment>
<dbReference type="PANTHER" id="PTHR46401:SF2">
    <property type="entry name" value="GLYCOSYLTRANSFERASE WBBK-RELATED"/>
    <property type="match status" value="1"/>
</dbReference>
<proteinExistence type="predicted"/>
<evidence type="ECO:0000313" key="4">
    <source>
        <dbReference type="Proteomes" id="UP000249396"/>
    </source>
</evidence>
<gene>
    <name evidence="3" type="ORF">DM484_04215</name>
</gene>
<dbReference type="InterPro" id="IPR001296">
    <property type="entry name" value="Glyco_trans_1"/>
</dbReference>
<name>A0A2W4T8D1_9GAMM</name>
<feature type="domain" description="Glycosyl transferase family 1" evidence="2">
    <location>
        <begin position="187"/>
        <end position="336"/>
    </location>
</feature>
<dbReference type="EMBL" id="QJPH01000185">
    <property type="protein sequence ID" value="PZN83520.1"/>
    <property type="molecule type" value="Genomic_DNA"/>
</dbReference>